<name>A0AAV5M4H9_9ROSI</name>
<dbReference type="EMBL" id="BPVZ01000181">
    <property type="protein sequence ID" value="GKV44430.1"/>
    <property type="molecule type" value="Genomic_DNA"/>
</dbReference>
<sequence>MYRERGWSPNTFFMDIHCTSLKSEAMSTVRLDMEIAHQDVGSQSQLSSMHASTVSFSFINHVLSYHWRSLTPFMSMDLFTTVLLVNLTLTSNVPCSHNSSMEIFQKLIITFMLNTHSSSSKILATKLN</sequence>
<protein>
    <submittedName>
        <fullName evidence="1">Uncharacterized protein</fullName>
    </submittedName>
</protein>
<gene>
    <name evidence="1" type="ORF">SLEP1_g51615</name>
</gene>
<comment type="caution">
    <text evidence="1">The sequence shown here is derived from an EMBL/GenBank/DDBJ whole genome shotgun (WGS) entry which is preliminary data.</text>
</comment>
<reference evidence="1 2" key="1">
    <citation type="journal article" date="2021" name="Commun. Biol.">
        <title>The genome of Shorea leprosula (Dipterocarpaceae) highlights the ecological relevance of drought in aseasonal tropical rainforests.</title>
        <authorList>
            <person name="Ng K.K.S."/>
            <person name="Kobayashi M.J."/>
            <person name="Fawcett J.A."/>
            <person name="Hatakeyama M."/>
            <person name="Paape T."/>
            <person name="Ng C.H."/>
            <person name="Ang C.C."/>
            <person name="Tnah L.H."/>
            <person name="Lee C.T."/>
            <person name="Nishiyama T."/>
            <person name="Sese J."/>
            <person name="O'Brien M.J."/>
            <person name="Copetti D."/>
            <person name="Mohd Noor M.I."/>
            <person name="Ong R.C."/>
            <person name="Putra M."/>
            <person name="Sireger I.Z."/>
            <person name="Indrioko S."/>
            <person name="Kosugi Y."/>
            <person name="Izuno A."/>
            <person name="Isagi Y."/>
            <person name="Lee S.L."/>
            <person name="Shimizu K.K."/>
        </authorList>
    </citation>
    <scope>NUCLEOTIDE SEQUENCE [LARGE SCALE GENOMIC DNA]</scope>
    <source>
        <strain evidence="1">214</strain>
    </source>
</reference>
<evidence type="ECO:0000313" key="2">
    <source>
        <dbReference type="Proteomes" id="UP001054252"/>
    </source>
</evidence>
<accession>A0AAV5M4H9</accession>
<dbReference type="Proteomes" id="UP001054252">
    <property type="component" value="Unassembled WGS sequence"/>
</dbReference>
<organism evidence="1 2">
    <name type="scientific">Rubroshorea leprosula</name>
    <dbReference type="NCBI Taxonomy" id="152421"/>
    <lineage>
        <taxon>Eukaryota</taxon>
        <taxon>Viridiplantae</taxon>
        <taxon>Streptophyta</taxon>
        <taxon>Embryophyta</taxon>
        <taxon>Tracheophyta</taxon>
        <taxon>Spermatophyta</taxon>
        <taxon>Magnoliopsida</taxon>
        <taxon>eudicotyledons</taxon>
        <taxon>Gunneridae</taxon>
        <taxon>Pentapetalae</taxon>
        <taxon>rosids</taxon>
        <taxon>malvids</taxon>
        <taxon>Malvales</taxon>
        <taxon>Dipterocarpaceae</taxon>
        <taxon>Rubroshorea</taxon>
    </lineage>
</organism>
<dbReference type="AlphaFoldDB" id="A0AAV5M4H9"/>
<keyword evidence="2" id="KW-1185">Reference proteome</keyword>
<evidence type="ECO:0000313" key="1">
    <source>
        <dbReference type="EMBL" id="GKV44430.1"/>
    </source>
</evidence>
<proteinExistence type="predicted"/>